<dbReference type="PANTHER" id="PTHR10192">
    <property type="entry name" value="MOLYBDOPTERIN BIOSYNTHESIS PROTEIN"/>
    <property type="match status" value="1"/>
</dbReference>
<dbReference type="RefSeq" id="WP_368846384.1">
    <property type="nucleotide sequence ID" value="NZ_CP194411.1"/>
</dbReference>
<evidence type="ECO:0000256" key="9">
    <source>
        <dbReference type="RuleBase" id="RU365090"/>
    </source>
</evidence>
<dbReference type="InterPro" id="IPR005111">
    <property type="entry name" value="MoeA_C_domain_IV"/>
</dbReference>
<evidence type="ECO:0000256" key="6">
    <source>
        <dbReference type="ARBA" id="ARBA00022505"/>
    </source>
</evidence>
<dbReference type="Gene3D" id="3.40.980.10">
    <property type="entry name" value="MoaB/Mog-like domain"/>
    <property type="match status" value="1"/>
</dbReference>
<dbReference type="NCBIfam" id="NF045515">
    <property type="entry name" value="Glp_gephyrin"/>
    <property type="match status" value="1"/>
</dbReference>
<dbReference type="EMBL" id="JARVLH010000002">
    <property type="protein sequence ID" value="MEX5284651.1"/>
    <property type="molecule type" value="Genomic_DNA"/>
</dbReference>
<dbReference type="Pfam" id="PF03454">
    <property type="entry name" value="MoeA_C"/>
    <property type="match status" value="1"/>
</dbReference>
<dbReference type="InterPro" id="IPR036425">
    <property type="entry name" value="MoaB/Mog-like_dom_sf"/>
</dbReference>
<sequence length="408" mass="43556">MQDISLEKAQELLLREVREIPLSEAESVPLLAALGRRLAEDCCAALDQPPFDRSPLDGYALLAAYTQGASADAPARFHIIGEECAGSFFAGKVGAGEALRLMTGAAMPEGADTVVRQEDVRVEGEEILVPYALKHHENFCFRGEDVEKGAVLARAGDRLTAAHIAVLAGQGMERLSCVRRVRIVLASTGDELVEPGELLCPGKIYNSNLYLLAARLKEMGFEAEILGALPDEAEEVARALVSSAEPPDLVLTTGGVSVGKKDIMHDVVKELNAERLFWRVLMKPGAPAIGYTFSAAGDSRRTLGIALSGNPFAASATFELLVRPVLAKLTARTALLLRRCRAVLRDGFAKESRGRRFVRAQYAQGEVHLPEKHASGVLFSAVGCNALVDIPAGSPPLAAGAEVDVILL</sequence>
<dbReference type="SUPFAM" id="SSF63867">
    <property type="entry name" value="MoeA C-terminal domain-like"/>
    <property type="match status" value="1"/>
</dbReference>
<proteinExistence type="inferred from homology"/>
<evidence type="ECO:0000313" key="11">
    <source>
        <dbReference type="EMBL" id="MEX5284651.1"/>
    </source>
</evidence>
<feature type="domain" description="MoaB/Mog" evidence="10">
    <location>
        <begin position="184"/>
        <end position="328"/>
    </location>
</feature>
<dbReference type="Pfam" id="PF03453">
    <property type="entry name" value="MoeA_N"/>
    <property type="match status" value="1"/>
</dbReference>
<dbReference type="InterPro" id="IPR036688">
    <property type="entry name" value="MoeA_C_domain_IV_sf"/>
</dbReference>
<evidence type="ECO:0000256" key="3">
    <source>
        <dbReference type="ARBA" id="ARBA00010763"/>
    </source>
</evidence>
<evidence type="ECO:0000259" key="10">
    <source>
        <dbReference type="SMART" id="SM00852"/>
    </source>
</evidence>
<name>A0ABV3X385_9FIRM</name>
<evidence type="ECO:0000256" key="4">
    <source>
        <dbReference type="ARBA" id="ARBA00013269"/>
    </source>
</evidence>
<dbReference type="CDD" id="cd00887">
    <property type="entry name" value="MoeA"/>
    <property type="match status" value="1"/>
</dbReference>
<dbReference type="Proteomes" id="UP001559623">
    <property type="component" value="Unassembled WGS sequence"/>
</dbReference>
<keyword evidence="12" id="KW-1185">Reference proteome</keyword>
<protein>
    <recommendedName>
        <fullName evidence="5 9">Molybdopterin molybdenumtransferase</fullName>
        <ecNumber evidence="4 9">2.10.1.1</ecNumber>
    </recommendedName>
</protein>
<dbReference type="SUPFAM" id="SSF63882">
    <property type="entry name" value="MoeA N-terminal region -like"/>
    <property type="match status" value="1"/>
</dbReference>
<evidence type="ECO:0000256" key="5">
    <source>
        <dbReference type="ARBA" id="ARBA00021108"/>
    </source>
</evidence>
<dbReference type="PANTHER" id="PTHR10192:SF5">
    <property type="entry name" value="GEPHYRIN"/>
    <property type="match status" value="1"/>
</dbReference>
<keyword evidence="9" id="KW-0479">Metal-binding</keyword>
<dbReference type="Gene3D" id="3.90.105.10">
    <property type="entry name" value="Molybdopterin biosynthesis moea protein, domain 2"/>
    <property type="match status" value="1"/>
</dbReference>
<dbReference type="InterPro" id="IPR005110">
    <property type="entry name" value="MoeA_linker/N"/>
</dbReference>
<dbReference type="InterPro" id="IPR001453">
    <property type="entry name" value="MoaB/Mog_dom"/>
</dbReference>
<dbReference type="InterPro" id="IPR038987">
    <property type="entry name" value="MoeA-like"/>
</dbReference>
<comment type="cofactor">
    <cofactor evidence="9">
        <name>Mg(2+)</name>
        <dbReference type="ChEBI" id="CHEBI:18420"/>
    </cofactor>
</comment>
<keyword evidence="7 9" id="KW-0501">Molybdenum cofactor biosynthesis</keyword>
<dbReference type="Gene3D" id="2.170.190.11">
    <property type="entry name" value="Molybdopterin biosynthesis moea protein, domain 3"/>
    <property type="match status" value="1"/>
</dbReference>
<evidence type="ECO:0000256" key="2">
    <source>
        <dbReference type="ARBA" id="ARBA00005046"/>
    </source>
</evidence>
<evidence type="ECO:0000313" key="12">
    <source>
        <dbReference type="Proteomes" id="UP001559623"/>
    </source>
</evidence>
<keyword evidence="9" id="KW-0460">Magnesium</keyword>
<comment type="catalytic activity">
    <reaction evidence="8">
        <text>adenylyl-molybdopterin + molybdate = Mo-molybdopterin + AMP + H(+)</text>
        <dbReference type="Rhea" id="RHEA:35047"/>
        <dbReference type="ChEBI" id="CHEBI:15378"/>
        <dbReference type="ChEBI" id="CHEBI:36264"/>
        <dbReference type="ChEBI" id="CHEBI:62727"/>
        <dbReference type="ChEBI" id="CHEBI:71302"/>
        <dbReference type="ChEBI" id="CHEBI:456215"/>
        <dbReference type="EC" id="2.10.1.1"/>
    </reaction>
</comment>
<dbReference type="NCBIfam" id="TIGR00177">
    <property type="entry name" value="molyb_syn"/>
    <property type="match status" value="1"/>
</dbReference>
<gene>
    <name evidence="11" type="ORF">QCO44_03215</name>
</gene>
<reference evidence="11 12" key="1">
    <citation type="submission" date="2023-04" db="EMBL/GenBank/DDBJ databases">
        <title>Genome Sequence of Selenomonas sputigena ATCC 33150.</title>
        <authorList>
            <person name="Miller D.P."/>
            <person name="Anvari S."/>
            <person name="Polson S.W."/>
            <person name="Macdonald M."/>
            <person name="Mcdowell J.V."/>
        </authorList>
    </citation>
    <scope>NUCLEOTIDE SEQUENCE [LARGE SCALE GENOMIC DNA]</scope>
    <source>
        <strain evidence="11 12">ATCC 33150</strain>
    </source>
</reference>
<comment type="function">
    <text evidence="1 9">Catalyzes the insertion of molybdate into adenylated molybdopterin with the concomitant release of AMP.</text>
</comment>
<comment type="similarity">
    <text evidence="3 9">Belongs to the MoeA family.</text>
</comment>
<evidence type="ECO:0000256" key="1">
    <source>
        <dbReference type="ARBA" id="ARBA00002901"/>
    </source>
</evidence>
<dbReference type="SUPFAM" id="SSF53218">
    <property type="entry name" value="Molybdenum cofactor biosynthesis proteins"/>
    <property type="match status" value="1"/>
</dbReference>
<dbReference type="SMART" id="SM00852">
    <property type="entry name" value="MoCF_biosynth"/>
    <property type="match status" value="1"/>
</dbReference>
<evidence type="ECO:0000256" key="8">
    <source>
        <dbReference type="ARBA" id="ARBA00047317"/>
    </source>
</evidence>
<evidence type="ECO:0000256" key="7">
    <source>
        <dbReference type="ARBA" id="ARBA00023150"/>
    </source>
</evidence>
<dbReference type="EC" id="2.10.1.1" evidence="4 9"/>
<dbReference type="InterPro" id="IPR036135">
    <property type="entry name" value="MoeA_linker/N_sf"/>
</dbReference>
<dbReference type="Pfam" id="PF00994">
    <property type="entry name" value="MoCF_biosynth"/>
    <property type="match status" value="1"/>
</dbReference>
<comment type="pathway">
    <text evidence="2 9">Cofactor biosynthesis; molybdopterin biosynthesis.</text>
</comment>
<keyword evidence="9" id="KW-0808">Transferase</keyword>
<accession>A0ABV3X385</accession>
<keyword evidence="6 9" id="KW-0500">Molybdenum</keyword>
<comment type="caution">
    <text evidence="11">The sequence shown here is derived from an EMBL/GenBank/DDBJ whole genome shotgun (WGS) entry which is preliminary data.</text>
</comment>
<organism evidence="11 12">
    <name type="scientific">Selenomonas sputigena</name>
    <dbReference type="NCBI Taxonomy" id="69823"/>
    <lineage>
        <taxon>Bacteria</taxon>
        <taxon>Bacillati</taxon>
        <taxon>Bacillota</taxon>
        <taxon>Negativicutes</taxon>
        <taxon>Selenomonadales</taxon>
        <taxon>Selenomonadaceae</taxon>
        <taxon>Selenomonas</taxon>
    </lineage>
</organism>
<dbReference type="Gene3D" id="2.40.340.10">
    <property type="entry name" value="MoeA, C-terminal, domain IV"/>
    <property type="match status" value="1"/>
</dbReference>